<dbReference type="KEGG" id="rga:RGR602_CH02523"/>
<gene>
    <name evidence="1" type="ORF">RGR602_CH02523</name>
</gene>
<dbReference type="Proteomes" id="UP000031368">
    <property type="component" value="Chromosome"/>
</dbReference>
<reference evidence="1 2" key="1">
    <citation type="submission" date="2013-11" db="EMBL/GenBank/DDBJ databases">
        <title>Complete genome sequence of Rhizobium gallicum bv. gallicum R602.</title>
        <authorList>
            <person name="Bustos P."/>
            <person name="Santamaria R.I."/>
            <person name="Lozano L."/>
            <person name="Acosta J.L."/>
            <person name="Ormeno-Orrillo E."/>
            <person name="Rogel M.A."/>
            <person name="Romero D."/>
            <person name="Cevallos M.A."/>
            <person name="Martinez-Romero E."/>
            <person name="Gonzalez V."/>
        </authorList>
    </citation>
    <scope>NUCLEOTIDE SEQUENCE [LARGE SCALE GENOMIC DNA]</scope>
    <source>
        <strain evidence="1 2">R602</strain>
    </source>
</reference>
<evidence type="ECO:0000313" key="1">
    <source>
        <dbReference type="EMBL" id="AJD41847.1"/>
    </source>
</evidence>
<dbReference type="EMBL" id="CP006877">
    <property type="protein sequence ID" value="AJD41847.1"/>
    <property type="molecule type" value="Genomic_DNA"/>
</dbReference>
<organism evidence="1 2">
    <name type="scientific">Rhizobium gallicum bv. gallicum R602sp</name>
    <dbReference type="NCBI Taxonomy" id="1041138"/>
    <lineage>
        <taxon>Bacteria</taxon>
        <taxon>Pseudomonadati</taxon>
        <taxon>Pseudomonadota</taxon>
        <taxon>Alphaproteobacteria</taxon>
        <taxon>Hyphomicrobiales</taxon>
        <taxon>Rhizobiaceae</taxon>
        <taxon>Rhizobium/Agrobacterium group</taxon>
        <taxon>Rhizobium</taxon>
    </lineage>
</organism>
<keyword evidence="2" id="KW-1185">Reference proteome</keyword>
<protein>
    <submittedName>
        <fullName evidence="1">Uncharacterized protein</fullName>
    </submittedName>
</protein>
<name>A0A0B4X5N8_9HYPH</name>
<dbReference type="AlphaFoldDB" id="A0A0B4X5N8"/>
<evidence type="ECO:0000313" key="2">
    <source>
        <dbReference type="Proteomes" id="UP000031368"/>
    </source>
</evidence>
<proteinExistence type="predicted"/>
<sequence>MQPSSSRLSALLRFDPYRAMAPDYFMQLGGKHDEIGQIPPFRRFSRATKSIAVEKAGFGVARKPAFA</sequence>
<dbReference type="HOGENOM" id="CLU_2809454_0_0_5"/>
<accession>A0A0B4X5N8</accession>